<feature type="transmembrane region" description="Helical" evidence="1">
    <location>
        <begin position="258"/>
        <end position="276"/>
    </location>
</feature>
<keyword evidence="1" id="KW-0472">Membrane</keyword>
<dbReference type="Pfam" id="PF01944">
    <property type="entry name" value="SpoIIM"/>
    <property type="match status" value="1"/>
</dbReference>
<comment type="caution">
    <text evidence="2">The sequence shown here is derived from an EMBL/GenBank/DDBJ whole genome shotgun (WGS) entry which is preliminary data.</text>
</comment>
<accession>A0ABU9M114</accession>
<proteinExistence type="predicted"/>
<feature type="transmembrane region" description="Helical" evidence="1">
    <location>
        <begin position="197"/>
        <end position="213"/>
    </location>
</feature>
<organism evidence="2 3">
    <name type="scientific">Hymenobacter segetis</name>
    <dbReference type="NCBI Taxonomy" id="2025509"/>
    <lineage>
        <taxon>Bacteria</taxon>
        <taxon>Pseudomonadati</taxon>
        <taxon>Bacteroidota</taxon>
        <taxon>Cytophagia</taxon>
        <taxon>Cytophagales</taxon>
        <taxon>Hymenobacteraceae</taxon>
        <taxon>Hymenobacter</taxon>
    </lineage>
</organism>
<feature type="transmembrane region" description="Helical" evidence="1">
    <location>
        <begin position="219"/>
        <end position="237"/>
    </location>
</feature>
<dbReference type="RefSeq" id="WP_342301101.1">
    <property type="nucleotide sequence ID" value="NZ_JBCEVZ010000083.1"/>
</dbReference>
<reference evidence="2 3" key="1">
    <citation type="journal article" date="2018" name="Arch. Microbiol.">
        <title>Hymenobacter segetis sp. nov., isolated from soil.</title>
        <authorList>
            <person name="Ten L.N."/>
            <person name="Lim S.J."/>
            <person name="Kim B.O."/>
            <person name="Kang I.K."/>
            <person name="Jung H.Y."/>
        </authorList>
    </citation>
    <scope>NUCLEOTIDE SEQUENCE [LARGE SCALE GENOMIC DNA]</scope>
    <source>
        <strain evidence="2 3">S7-3-11</strain>
    </source>
</reference>
<keyword evidence="1" id="KW-0812">Transmembrane</keyword>
<keyword evidence="1" id="KW-1133">Transmembrane helix</keyword>
<sequence>MREALFLRQNQARWQQYETRPAANPDELAARFVALTDDLAYAQTFYPESPTTAYLNGLTGKLHQAIYKNKSEARGRFGNFWVRELPLVVSRHQNVLAWTLLFFVLCTALGALSAAYDDTFVRSILGDSYVNQTLENIHRGDPMAIYKSDEETSMFLFITFNNIKVALTAFAMGITAGLGTGVALFYNGLMLGSFQYFFYKQHVLAASVLTIWIHGTLEISAIVLAGGAGFVMAKGILFPGTHSRTESFRHAAREGSKLALGLVPIFMLAGFLESFVTRHTEMPVAASVAIIGGSAAFILWYFGWYPWRLRQQQKAALTAPQT</sequence>
<feature type="transmembrane region" description="Helical" evidence="1">
    <location>
        <begin position="282"/>
        <end position="304"/>
    </location>
</feature>
<dbReference type="InterPro" id="IPR002798">
    <property type="entry name" value="SpoIIM-like"/>
</dbReference>
<feature type="transmembrane region" description="Helical" evidence="1">
    <location>
        <begin position="95"/>
        <end position="116"/>
    </location>
</feature>
<keyword evidence="3" id="KW-1185">Reference proteome</keyword>
<feature type="transmembrane region" description="Helical" evidence="1">
    <location>
        <begin position="163"/>
        <end position="185"/>
    </location>
</feature>
<name>A0ABU9M114_9BACT</name>
<protein>
    <submittedName>
        <fullName evidence="2">Stage II sporulation protein M</fullName>
    </submittedName>
</protein>
<dbReference type="Proteomes" id="UP001479606">
    <property type="component" value="Unassembled WGS sequence"/>
</dbReference>
<dbReference type="PANTHER" id="PTHR35337">
    <property type="entry name" value="SLR1478 PROTEIN"/>
    <property type="match status" value="1"/>
</dbReference>
<gene>
    <name evidence="2" type="ORF">AAFH49_20495</name>
</gene>
<evidence type="ECO:0000313" key="2">
    <source>
        <dbReference type="EMBL" id="MEL5996600.1"/>
    </source>
</evidence>
<evidence type="ECO:0000256" key="1">
    <source>
        <dbReference type="SAM" id="Phobius"/>
    </source>
</evidence>
<dbReference type="PANTHER" id="PTHR35337:SF1">
    <property type="entry name" value="SLR1478 PROTEIN"/>
    <property type="match status" value="1"/>
</dbReference>
<dbReference type="EMBL" id="JBCEVZ010000083">
    <property type="protein sequence ID" value="MEL5996600.1"/>
    <property type="molecule type" value="Genomic_DNA"/>
</dbReference>
<evidence type="ECO:0000313" key="3">
    <source>
        <dbReference type="Proteomes" id="UP001479606"/>
    </source>
</evidence>